<keyword evidence="2" id="KW-1185">Reference proteome</keyword>
<dbReference type="RefSeq" id="WP_345405006.1">
    <property type="nucleotide sequence ID" value="NZ_BAAAXS010000001.1"/>
</dbReference>
<proteinExistence type="predicted"/>
<reference evidence="1 2" key="1">
    <citation type="submission" date="2024-09" db="EMBL/GenBank/DDBJ databases">
        <authorList>
            <person name="Sun Q."/>
            <person name="Mori K."/>
        </authorList>
    </citation>
    <scope>NUCLEOTIDE SEQUENCE [LARGE SCALE GENOMIC DNA]</scope>
    <source>
        <strain evidence="1 2">JCM 3324</strain>
    </source>
</reference>
<accession>A0ABV5P0Y6</accession>
<name>A0ABV5P0Y6_9ACTN</name>
<organism evidence="1 2">
    <name type="scientific">Nonomuraea salmonea</name>
    <dbReference type="NCBI Taxonomy" id="46181"/>
    <lineage>
        <taxon>Bacteria</taxon>
        <taxon>Bacillati</taxon>
        <taxon>Actinomycetota</taxon>
        <taxon>Actinomycetes</taxon>
        <taxon>Streptosporangiales</taxon>
        <taxon>Streptosporangiaceae</taxon>
        <taxon>Nonomuraea</taxon>
    </lineage>
</organism>
<evidence type="ECO:0008006" key="3">
    <source>
        <dbReference type="Google" id="ProtNLM"/>
    </source>
</evidence>
<evidence type="ECO:0000313" key="1">
    <source>
        <dbReference type="EMBL" id="MFB9476218.1"/>
    </source>
</evidence>
<gene>
    <name evidence="1" type="ORF">ACFFR3_42550</name>
</gene>
<dbReference type="EMBL" id="JBHMCF010000046">
    <property type="protein sequence ID" value="MFB9476218.1"/>
    <property type="molecule type" value="Genomic_DNA"/>
</dbReference>
<comment type="caution">
    <text evidence="1">The sequence shown here is derived from an EMBL/GenBank/DDBJ whole genome shotgun (WGS) entry which is preliminary data.</text>
</comment>
<dbReference type="Proteomes" id="UP001589568">
    <property type="component" value="Unassembled WGS sequence"/>
</dbReference>
<sequence>MSPEISAHAETLRSDARALIACAERLRAIEAELQAGGGAPEWLHASVRAHIAACLVAAADLENAARRLTP</sequence>
<evidence type="ECO:0000313" key="2">
    <source>
        <dbReference type="Proteomes" id="UP001589568"/>
    </source>
</evidence>
<protein>
    <recommendedName>
        <fullName evidence="3">Phosphatase</fullName>
    </recommendedName>
</protein>